<sequence>MDDHLPRPLIKNIAFFGDAALPETDPVYQDAF</sequence>
<organism evidence="1 2">
    <name type="scientific">Candidatus Woesebacteria bacterium GW2011_GWA1_39_21b</name>
    <dbReference type="NCBI Taxonomy" id="1618551"/>
    <lineage>
        <taxon>Bacteria</taxon>
        <taxon>Candidatus Woeseibacteriota</taxon>
    </lineage>
</organism>
<proteinExistence type="predicted"/>
<protein>
    <submittedName>
        <fullName evidence="1">Uncharacterized protein</fullName>
    </submittedName>
</protein>
<dbReference type="EMBL" id="LBWQ01000029">
    <property type="protein sequence ID" value="KKR12049.1"/>
    <property type="molecule type" value="Genomic_DNA"/>
</dbReference>
<evidence type="ECO:0000313" key="2">
    <source>
        <dbReference type="Proteomes" id="UP000034690"/>
    </source>
</evidence>
<name>A0A0G0N7A0_9BACT</name>
<evidence type="ECO:0000313" key="1">
    <source>
        <dbReference type="EMBL" id="KKR12049.1"/>
    </source>
</evidence>
<feature type="non-terminal residue" evidence="1">
    <location>
        <position position="32"/>
    </location>
</feature>
<reference evidence="1 2" key="1">
    <citation type="journal article" date="2015" name="Nature">
        <title>rRNA introns, odd ribosomes, and small enigmatic genomes across a large radiation of phyla.</title>
        <authorList>
            <person name="Brown C.T."/>
            <person name="Hug L.A."/>
            <person name="Thomas B.C."/>
            <person name="Sharon I."/>
            <person name="Castelle C.J."/>
            <person name="Singh A."/>
            <person name="Wilkins M.J."/>
            <person name="Williams K.H."/>
            <person name="Banfield J.F."/>
        </authorList>
    </citation>
    <scope>NUCLEOTIDE SEQUENCE [LARGE SCALE GENOMIC DNA]</scope>
</reference>
<dbReference type="AlphaFoldDB" id="A0A0G0N7A0"/>
<gene>
    <name evidence="1" type="ORF">UT40_C0029G0001</name>
</gene>
<accession>A0A0G0N7A0</accession>
<dbReference type="Proteomes" id="UP000034690">
    <property type="component" value="Unassembled WGS sequence"/>
</dbReference>
<comment type="caution">
    <text evidence="1">The sequence shown here is derived from an EMBL/GenBank/DDBJ whole genome shotgun (WGS) entry which is preliminary data.</text>
</comment>